<reference evidence="2 3" key="1">
    <citation type="submission" date="2016-03" db="EMBL/GenBank/DDBJ databases">
        <title>Complete genome sequence of Pedobacter cryoconitis PAMC 27485.</title>
        <authorList>
            <person name="Lee J."/>
            <person name="Kim O.-S."/>
        </authorList>
    </citation>
    <scope>NUCLEOTIDE SEQUENCE [LARGE SCALE GENOMIC DNA]</scope>
    <source>
        <strain evidence="2 3">PAMC 27485</strain>
    </source>
</reference>
<keyword evidence="3" id="KW-1185">Reference proteome</keyword>
<dbReference type="AlphaFoldDB" id="A0A127V9L3"/>
<feature type="transmembrane region" description="Helical" evidence="1">
    <location>
        <begin position="229"/>
        <end position="249"/>
    </location>
</feature>
<dbReference type="OrthoDB" id="343560at2"/>
<evidence type="ECO:0000256" key="1">
    <source>
        <dbReference type="SAM" id="Phobius"/>
    </source>
</evidence>
<feature type="transmembrane region" description="Helical" evidence="1">
    <location>
        <begin position="79"/>
        <end position="99"/>
    </location>
</feature>
<dbReference type="EMBL" id="CP014504">
    <property type="protein sequence ID" value="AMP98036.1"/>
    <property type="molecule type" value="Genomic_DNA"/>
</dbReference>
<dbReference type="Proteomes" id="UP000071561">
    <property type="component" value="Chromosome"/>
</dbReference>
<feature type="transmembrane region" description="Helical" evidence="1">
    <location>
        <begin position="146"/>
        <end position="166"/>
    </location>
</feature>
<dbReference type="RefSeq" id="WP_068397602.1">
    <property type="nucleotide sequence ID" value="NZ_CP014504.1"/>
</dbReference>
<sequence>MKMLFNRIKAISPILYYFSLGYLALFLMLVMLAQFDHRQLSGVNLWLKPGKFALSIALYCLTWPLYLQFLPFKLLGRRFANFTVFAMSFEMIAIVSQAARGQMSHYNISSTYNALVFSLMGVVIVAQTLFALYVGFTFFKVKALSLSPALLWAIRLGIIVSCIFALEGGIMASRLSHAVGVPDGGPGLPLLNWSRIAGDLRIAHFIGMHALQILPLFVILSGIKNSRPVLIFALLYFALVSLLLYNAMLGRPLF</sequence>
<protein>
    <submittedName>
        <fullName evidence="2">Uncharacterized protein</fullName>
    </submittedName>
</protein>
<feature type="transmembrane region" description="Helical" evidence="1">
    <location>
        <begin position="14"/>
        <end position="33"/>
    </location>
</feature>
<keyword evidence="1" id="KW-0472">Membrane</keyword>
<organism evidence="2 3">
    <name type="scientific">Pedobacter cryoconitis</name>
    <dbReference type="NCBI Taxonomy" id="188932"/>
    <lineage>
        <taxon>Bacteria</taxon>
        <taxon>Pseudomonadati</taxon>
        <taxon>Bacteroidota</taxon>
        <taxon>Sphingobacteriia</taxon>
        <taxon>Sphingobacteriales</taxon>
        <taxon>Sphingobacteriaceae</taxon>
        <taxon>Pedobacter</taxon>
    </lineage>
</organism>
<dbReference type="KEGG" id="pcm:AY601_1108"/>
<gene>
    <name evidence="2" type="ORF">AY601_1108</name>
</gene>
<dbReference type="PATRIC" id="fig|188932.3.peg.1145"/>
<keyword evidence="1" id="KW-0812">Transmembrane</keyword>
<accession>A0A127V9L3</accession>
<feature type="transmembrane region" description="Helical" evidence="1">
    <location>
        <begin position="111"/>
        <end position="134"/>
    </location>
</feature>
<name>A0A127V9L3_9SPHI</name>
<feature type="transmembrane region" description="Helical" evidence="1">
    <location>
        <begin position="45"/>
        <end position="67"/>
    </location>
</feature>
<evidence type="ECO:0000313" key="2">
    <source>
        <dbReference type="EMBL" id="AMP98036.1"/>
    </source>
</evidence>
<feature type="transmembrane region" description="Helical" evidence="1">
    <location>
        <begin position="202"/>
        <end position="223"/>
    </location>
</feature>
<evidence type="ECO:0000313" key="3">
    <source>
        <dbReference type="Proteomes" id="UP000071561"/>
    </source>
</evidence>
<keyword evidence="1" id="KW-1133">Transmembrane helix</keyword>
<proteinExistence type="predicted"/>